<accession>A0A3P7LIT8</accession>
<keyword evidence="2" id="KW-1185">Reference proteome</keyword>
<proteinExistence type="predicted"/>
<dbReference type="AlphaFoldDB" id="A0A3P7LIT8"/>
<gene>
    <name evidence="1" type="ORF">DILT_LOCUS12636</name>
</gene>
<protein>
    <submittedName>
        <fullName evidence="1">Uncharacterized protein</fullName>
    </submittedName>
</protein>
<reference evidence="1 2" key="1">
    <citation type="submission" date="2018-11" db="EMBL/GenBank/DDBJ databases">
        <authorList>
            <consortium name="Pathogen Informatics"/>
        </authorList>
    </citation>
    <scope>NUCLEOTIDE SEQUENCE [LARGE SCALE GENOMIC DNA]</scope>
</reference>
<name>A0A3P7LIT8_DIBLA</name>
<dbReference type="Proteomes" id="UP000281553">
    <property type="component" value="Unassembled WGS sequence"/>
</dbReference>
<sequence>MDRLIKYVQCQHFTQELIILKSTQMDVVGERKTINGKVRVEGRLSYSSYNDSSKPSSRNRFNTQLFPRTRTALQDGTSVGDYPSIVLDREGQCGICLSFKRI</sequence>
<evidence type="ECO:0000313" key="1">
    <source>
        <dbReference type="EMBL" id="VDN16805.1"/>
    </source>
</evidence>
<dbReference type="EMBL" id="UYRU01067145">
    <property type="protein sequence ID" value="VDN16805.1"/>
    <property type="molecule type" value="Genomic_DNA"/>
</dbReference>
<organism evidence="1 2">
    <name type="scientific">Dibothriocephalus latus</name>
    <name type="common">Fish tapeworm</name>
    <name type="synonym">Diphyllobothrium latum</name>
    <dbReference type="NCBI Taxonomy" id="60516"/>
    <lineage>
        <taxon>Eukaryota</taxon>
        <taxon>Metazoa</taxon>
        <taxon>Spiralia</taxon>
        <taxon>Lophotrochozoa</taxon>
        <taxon>Platyhelminthes</taxon>
        <taxon>Cestoda</taxon>
        <taxon>Eucestoda</taxon>
        <taxon>Diphyllobothriidea</taxon>
        <taxon>Diphyllobothriidae</taxon>
        <taxon>Dibothriocephalus</taxon>
    </lineage>
</organism>
<evidence type="ECO:0000313" key="2">
    <source>
        <dbReference type="Proteomes" id="UP000281553"/>
    </source>
</evidence>